<feature type="domain" description="Galactosyltransferase C-terminal" evidence="3">
    <location>
        <begin position="174"/>
        <end position="217"/>
    </location>
</feature>
<proteinExistence type="predicted"/>
<dbReference type="AlphaFoldDB" id="A0A7U8GTZ0"/>
<keyword evidence="1" id="KW-0808">Transferase</keyword>
<evidence type="ECO:0000259" key="3">
    <source>
        <dbReference type="Pfam" id="PF02709"/>
    </source>
</evidence>
<dbReference type="InterPro" id="IPR029044">
    <property type="entry name" value="Nucleotide-diphossugar_trans"/>
</dbReference>
<evidence type="ECO:0000313" key="4">
    <source>
        <dbReference type="EMBL" id="EAR62848.1"/>
    </source>
</evidence>
<evidence type="ECO:0008006" key="6">
    <source>
        <dbReference type="Google" id="ProtNLM"/>
    </source>
</evidence>
<dbReference type="InterPro" id="IPR050834">
    <property type="entry name" value="Glycosyltransf_2"/>
</dbReference>
<dbReference type="GO" id="GO:0016740">
    <property type="term" value="F:transferase activity"/>
    <property type="evidence" value="ECO:0007669"/>
    <property type="project" value="UniProtKB-KW"/>
</dbReference>
<feature type="domain" description="Glycosyltransferase 2-like" evidence="2">
    <location>
        <begin position="6"/>
        <end position="155"/>
    </location>
</feature>
<evidence type="ECO:0000259" key="2">
    <source>
        <dbReference type="Pfam" id="PF00535"/>
    </source>
</evidence>
<accession>A0A7U8GTZ0</accession>
<dbReference type="SUPFAM" id="SSF53448">
    <property type="entry name" value="Nucleotide-diphospho-sugar transferases"/>
    <property type="match status" value="1"/>
</dbReference>
<dbReference type="Gene3D" id="3.90.550.10">
    <property type="entry name" value="Spore Coat Polysaccharide Biosynthesis Protein SpsA, Chain A"/>
    <property type="match status" value="1"/>
</dbReference>
<dbReference type="InterPro" id="IPR001173">
    <property type="entry name" value="Glyco_trans_2-like"/>
</dbReference>
<dbReference type="PANTHER" id="PTHR43685">
    <property type="entry name" value="GLYCOSYLTRANSFERASE"/>
    <property type="match status" value="1"/>
</dbReference>
<sequence>MNAEISLIITTYNWPEALDAVLRSVSNQQLLPSEVVIADDGSRSETRDLISKWQHKAPFAVKHIWQEDDGFQAARIRNKAAAAASGDYLIFLDGDCLLRPDFIKRHQKLATPGYFVAGNRALLTESFTTELLAEQIEAECWPAKRFKEDQINRTWPLRYIPLGPLRKRNSQKWQGVKSCNLGVWKTDLIKANGLDEAFIGWGYEDSDLVIRLLRNNVCRLNGRLATTVLHLWHKEHDRSQEQENWQRLQDVINSDKKKAVQGIDQYL</sequence>
<keyword evidence="5" id="KW-1185">Reference proteome</keyword>
<organism evidence="4 5">
    <name type="scientific">Neptuniibacter caesariensis</name>
    <dbReference type="NCBI Taxonomy" id="207954"/>
    <lineage>
        <taxon>Bacteria</taxon>
        <taxon>Pseudomonadati</taxon>
        <taxon>Pseudomonadota</taxon>
        <taxon>Gammaproteobacteria</taxon>
        <taxon>Oceanospirillales</taxon>
        <taxon>Oceanospirillaceae</taxon>
        <taxon>Neptuniibacter</taxon>
    </lineage>
</organism>
<dbReference type="PANTHER" id="PTHR43685:SF3">
    <property type="entry name" value="SLR2126 PROTEIN"/>
    <property type="match status" value="1"/>
</dbReference>
<dbReference type="Proteomes" id="UP000002171">
    <property type="component" value="Unassembled WGS sequence"/>
</dbReference>
<dbReference type="InterPro" id="IPR027791">
    <property type="entry name" value="Galactosyl_T_C"/>
</dbReference>
<protein>
    <recommendedName>
        <fullName evidence="6">Glycosyl transferase family 2</fullName>
    </recommendedName>
</protein>
<dbReference type="Pfam" id="PF00535">
    <property type="entry name" value="Glycos_transf_2"/>
    <property type="match status" value="1"/>
</dbReference>
<reference evidence="4 5" key="1">
    <citation type="submission" date="2006-02" db="EMBL/GenBank/DDBJ databases">
        <authorList>
            <person name="Pinhassi J."/>
            <person name="Pedros-Alio C."/>
            <person name="Ferriera S."/>
            <person name="Johnson J."/>
            <person name="Kravitz S."/>
            <person name="Halpern A."/>
            <person name="Remington K."/>
            <person name="Beeson K."/>
            <person name="Tran B."/>
            <person name="Rogers Y.-H."/>
            <person name="Friedman R."/>
            <person name="Venter J.C."/>
        </authorList>
    </citation>
    <scope>NUCLEOTIDE SEQUENCE [LARGE SCALE GENOMIC DNA]</scope>
    <source>
        <strain evidence="4 5">MED92</strain>
    </source>
</reference>
<comment type="caution">
    <text evidence="4">The sequence shown here is derived from an EMBL/GenBank/DDBJ whole genome shotgun (WGS) entry which is preliminary data.</text>
</comment>
<evidence type="ECO:0000313" key="5">
    <source>
        <dbReference type="Proteomes" id="UP000002171"/>
    </source>
</evidence>
<dbReference type="CDD" id="cd06420">
    <property type="entry name" value="GT2_Chondriotin_Pol_N"/>
    <property type="match status" value="1"/>
</dbReference>
<dbReference type="RefSeq" id="WP_007021866.1">
    <property type="nucleotide sequence ID" value="NZ_CH724126.1"/>
</dbReference>
<gene>
    <name evidence="4" type="ORF">MED92_07011</name>
</gene>
<dbReference type="Pfam" id="PF02709">
    <property type="entry name" value="Glyco_transf_7C"/>
    <property type="match status" value="1"/>
</dbReference>
<dbReference type="EMBL" id="AAOW01000001">
    <property type="protein sequence ID" value="EAR62848.1"/>
    <property type="molecule type" value="Genomic_DNA"/>
</dbReference>
<name>A0A7U8GTZ0_NEPCE</name>
<dbReference type="OrthoDB" id="9801954at2"/>
<evidence type="ECO:0000256" key="1">
    <source>
        <dbReference type="ARBA" id="ARBA00022679"/>
    </source>
</evidence>